<sequence>MKGFLKGTKLLALSLALHLQRANTQGIIDVLSKQDGIKLSTYLINQTITKVVPNIDDFGYTLFVPTDEAYKNYLLLQPSSEDLFASFLYQILGEPVFTNQLEDEETVFIDSMLVGQDYVNLNSTNKQQPQVVGLFRTGTGTPSDEFNMNIIDGTFQQKTTFPSIVKANINVGKHGVVHIVDKVFEVPKSLKTVLGSLITFTRYNGMFNRSGLLDVYDNKPGITVFATENEGQNWSIPPQAVEANIKSSVVSQNVIYTRLFDKTSSVSSDLDKYYFSLSHNKTSHEYRAGNALVTIPNILLKNGVLHGIDSTIYDKPPQTPTGSTKAPARRSRFSRRAVTEKQNREIYVRDSSAIPKLTFEEPLYVTLTKILEDLTPELSNKFS</sequence>
<feature type="domain" description="FAS1" evidence="3">
    <location>
        <begin position="24"/>
        <end position="184"/>
    </location>
</feature>
<accession>A0A1R1PQ81</accession>
<dbReference type="OrthoDB" id="286301at2759"/>
<dbReference type="PANTHER" id="PTHR10900">
    <property type="entry name" value="PERIOSTIN-RELATED"/>
    <property type="match status" value="1"/>
</dbReference>
<evidence type="ECO:0000256" key="1">
    <source>
        <dbReference type="SAM" id="MobiDB-lite"/>
    </source>
</evidence>
<keyword evidence="2" id="KW-0732">Signal</keyword>
<evidence type="ECO:0000256" key="2">
    <source>
        <dbReference type="SAM" id="SignalP"/>
    </source>
</evidence>
<name>A0A1R1PQ81_ZANCU</name>
<evidence type="ECO:0000313" key="4">
    <source>
        <dbReference type="EMBL" id="OMH83032.1"/>
    </source>
</evidence>
<dbReference type="InterPro" id="IPR036378">
    <property type="entry name" value="FAS1_dom_sf"/>
</dbReference>
<dbReference type="PROSITE" id="PS50213">
    <property type="entry name" value="FAS1"/>
    <property type="match status" value="2"/>
</dbReference>
<feature type="region of interest" description="Disordered" evidence="1">
    <location>
        <begin position="312"/>
        <end position="332"/>
    </location>
</feature>
<dbReference type="GO" id="GO:0005615">
    <property type="term" value="C:extracellular space"/>
    <property type="evidence" value="ECO:0007669"/>
    <property type="project" value="TreeGrafter"/>
</dbReference>
<dbReference type="PANTHER" id="PTHR10900:SF77">
    <property type="entry name" value="FI19380P1"/>
    <property type="match status" value="1"/>
</dbReference>
<feature type="chain" id="PRO_5012683905" description="FAS1 domain-containing protein" evidence="2">
    <location>
        <begin position="25"/>
        <end position="383"/>
    </location>
</feature>
<evidence type="ECO:0000313" key="5">
    <source>
        <dbReference type="Proteomes" id="UP000188320"/>
    </source>
</evidence>
<organism evidence="4 5">
    <name type="scientific">Zancudomyces culisetae</name>
    <name type="common">Gut fungus</name>
    <name type="synonym">Smittium culisetae</name>
    <dbReference type="NCBI Taxonomy" id="1213189"/>
    <lineage>
        <taxon>Eukaryota</taxon>
        <taxon>Fungi</taxon>
        <taxon>Fungi incertae sedis</taxon>
        <taxon>Zoopagomycota</taxon>
        <taxon>Kickxellomycotina</taxon>
        <taxon>Harpellomycetes</taxon>
        <taxon>Harpellales</taxon>
        <taxon>Legeriomycetaceae</taxon>
        <taxon>Zancudomyces</taxon>
    </lineage>
</organism>
<gene>
    <name evidence="4" type="ORF">AX774_g3466</name>
</gene>
<dbReference type="Gene3D" id="2.30.180.10">
    <property type="entry name" value="FAS1 domain"/>
    <property type="match status" value="2"/>
</dbReference>
<evidence type="ECO:0000259" key="3">
    <source>
        <dbReference type="PROSITE" id="PS50213"/>
    </source>
</evidence>
<protein>
    <recommendedName>
        <fullName evidence="3">FAS1 domain-containing protein</fullName>
    </recommendedName>
</protein>
<dbReference type="Proteomes" id="UP000188320">
    <property type="component" value="Unassembled WGS sequence"/>
</dbReference>
<comment type="caution">
    <text evidence="4">The sequence shown here is derived from an EMBL/GenBank/DDBJ whole genome shotgun (WGS) entry which is preliminary data.</text>
</comment>
<keyword evidence="5" id="KW-1185">Reference proteome</keyword>
<proteinExistence type="predicted"/>
<dbReference type="InterPro" id="IPR000782">
    <property type="entry name" value="FAS1_domain"/>
</dbReference>
<dbReference type="EMBL" id="LSSK01000528">
    <property type="protein sequence ID" value="OMH83032.1"/>
    <property type="molecule type" value="Genomic_DNA"/>
</dbReference>
<reference evidence="5" key="1">
    <citation type="submission" date="2017-01" db="EMBL/GenBank/DDBJ databases">
        <authorList>
            <person name="Wang Y."/>
            <person name="White M."/>
            <person name="Kvist S."/>
            <person name="Moncalvo J.-M."/>
        </authorList>
    </citation>
    <scope>NUCLEOTIDE SEQUENCE [LARGE SCALE GENOMIC DNA]</scope>
    <source>
        <strain evidence="5">COL-18-3</strain>
    </source>
</reference>
<dbReference type="InterPro" id="IPR050904">
    <property type="entry name" value="Adhesion/Biosynth-related"/>
</dbReference>
<feature type="domain" description="FAS1" evidence="3">
    <location>
        <begin position="187"/>
        <end position="312"/>
    </location>
</feature>
<dbReference type="AlphaFoldDB" id="A0A1R1PQ81"/>
<feature type="signal peptide" evidence="2">
    <location>
        <begin position="1"/>
        <end position="24"/>
    </location>
</feature>
<dbReference type="SUPFAM" id="SSF82153">
    <property type="entry name" value="FAS1 domain"/>
    <property type="match status" value="2"/>
</dbReference>